<dbReference type="Proteomes" id="UP000324222">
    <property type="component" value="Unassembled WGS sequence"/>
</dbReference>
<feature type="region of interest" description="Disordered" evidence="1">
    <location>
        <begin position="58"/>
        <end position="81"/>
    </location>
</feature>
<reference evidence="2 3" key="1">
    <citation type="submission" date="2019-05" db="EMBL/GenBank/DDBJ databases">
        <title>Another draft genome of Portunus trituberculatus and its Hox gene families provides insights of decapod evolution.</title>
        <authorList>
            <person name="Jeong J.-H."/>
            <person name="Song I."/>
            <person name="Kim S."/>
            <person name="Choi T."/>
            <person name="Kim D."/>
            <person name="Ryu S."/>
            <person name="Kim W."/>
        </authorList>
    </citation>
    <scope>NUCLEOTIDE SEQUENCE [LARGE SCALE GENOMIC DNA]</scope>
    <source>
        <tissue evidence="2">Muscle</tissue>
    </source>
</reference>
<organism evidence="2 3">
    <name type="scientific">Portunus trituberculatus</name>
    <name type="common">Swimming crab</name>
    <name type="synonym">Neptunus trituberculatus</name>
    <dbReference type="NCBI Taxonomy" id="210409"/>
    <lineage>
        <taxon>Eukaryota</taxon>
        <taxon>Metazoa</taxon>
        <taxon>Ecdysozoa</taxon>
        <taxon>Arthropoda</taxon>
        <taxon>Crustacea</taxon>
        <taxon>Multicrustacea</taxon>
        <taxon>Malacostraca</taxon>
        <taxon>Eumalacostraca</taxon>
        <taxon>Eucarida</taxon>
        <taxon>Decapoda</taxon>
        <taxon>Pleocyemata</taxon>
        <taxon>Brachyura</taxon>
        <taxon>Eubrachyura</taxon>
        <taxon>Portunoidea</taxon>
        <taxon>Portunidae</taxon>
        <taxon>Portuninae</taxon>
        <taxon>Portunus</taxon>
    </lineage>
</organism>
<evidence type="ECO:0000313" key="3">
    <source>
        <dbReference type="Proteomes" id="UP000324222"/>
    </source>
</evidence>
<sequence>MSAETSVSEAVLSPEKQVEAPPGSVIAPQARLRGKVAPVVTRPLSSGHVSAVICDHFRPSSLHTGDTGGPRLQYQTCPTPW</sequence>
<protein>
    <submittedName>
        <fullName evidence="2">Uncharacterized protein</fullName>
    </submittedName>
</protein>
<accession>A0A5B7HXB0</accession>
<evidence type="ECO:0000313" key="2">
    <source>
        <dbReference type="EMBL" id="MPC77110.1"/>
    </source>
</evidence>
<dbReference type="AlphaFoldDB" id="A0A5B7HXB0"/>
<evidence type="ECO:0000256" key="1">
    <source>
        <dbReference type="SAM" id="MobiDB-lite"/>
    </source>
</evidence>
<proteinExistence type="predicted"/>
<dbReference type="EMBL" id="VSRR010045013">
    <property type="protein sequence ID" value="MPC77110.1"/>
    <property type="molecule type" value="Genomic_DNA"/>
</dbReference>
<feature type="region of interest" description="Disordered" evidence="1">
    <location>
        <begin position="1"/>
        <end position="24"/>
    </location>
</feature>
<name>A0A5B7HXB0_PORTR</name>
<keyword evidence="3" id="KW-1185">Reference proteome</keyword>
<comment type="caution">
    <text evidence="2">The sequence shown here is derived from an EMBL/GenBank/DDBJ whole genome shotgun (WGS) entry which is preliminary data.</text>
</comment>
<gene>
    <name evidence="2" type="ORF">E2C01_071555</name>
</gene>